<evidence type="ECO:0000313" key="5">
    <source>
        <dbReference type="WBParaSite" id="HPBE_0000152201-mRNA-1"/>
    </source>
</evidence>
<gene>
    <name evidence="3" type="ORF">HPBE_LOCUS1522</name>
</gene>
<organism evidence="4 5">
    <name type="scientific">Heligmosomoides polygyrus</name>
    <name type="common">Parasitic roundworm</name>
    <dbReference type="NCBI Taxonomy" id="6339"/>
    <lineage>
        <taxon>Eukaryota</taxon>
        <taxon>Metazoa</taxon>
        <taxon>Ecdysozoa</taxon>
        <taxon>Nematoda</taxon>
        <taxon>Chromadorea</taxon>
        <taxon>Rhabditida</taxon>
        <taxon>Rhabditina</taxon>
        <taxon>Rhabditomorpha</taxon>
        <taxon>Strongyloidea</taxon>
        <taxon>Heligmosomidae</taxon>
        <taxon>Heligmosomoides</taxon>
    </lineage>
</organism>
<protein>
    <submittedName>
        <fullName evidence="5">C-type lectin domain-containing protein</fullName>
    </submittedName>
</protein>
<keyword evidence="4" id="KW-1185">Reference proteome</keyword>
<reference evidence="3 4" key="1">
    <citation type="submission" date="2018-11" db="EMBL/GenBank/DDBJ databases">
        <authorList>
            <consortium name="Pathogen Informatics"/>
        </authorList>
    </citation>
    <scope>NUCLEOTIDE SEQUENCE [LARGE SCALE GENOMIC DNA]</scope>
</reference>
<dbReference type="InterPro" id="IPR055470">
    <property type="entry name" value="DUF7042"/>
</dbReference>
<sequence length="200" mass="22419">SFRPPIIVSEVECIASWHSLGHVFFAARVGNRRGESYRCFIVDKTGTSGRIGISADASCQELTHIGAATTTLHYKHDHKIHSQCTFPDYMQSEQGPTRQSWDSIVTGRRNVIQNGHWISSYQSRNDTVWTCLESRRQDHITAVRAHVRRGCQTGYQCVQVSSHTAFVCALLPLLGNPQNDTLNKRLPTLKLGAVEFPTIL</sequence>
<name>A0A183F5T0_HELPZ</name>
<reference evidence="5" key="2">
    <citation type="submission" date="2019-09" db="UniProtKB">
        <authorList>
            <consortium name="WormBaseParasite"/>
        </authorList>
    </citation>
    <scope>IDENTIFICATION</scope>
</reference>
<evidence type="ECO:0000259" key="1">
    <source>
        <dbReference type="Pfam" id="PF23069"/>
    </source>
</evidence>
<dbReference type="WBParaSite" id="HPBE_0000152201-mRNA-1">
    <property type="protein sequence ID" value="HPBE_0000152201-mRNA-1"/>
    <property type="gene ID" value="HPBE_0000152201"/>
</dbReference>
<evidence type="ECO:0000313" key="3">
    <source>
        <dbReference type="EMBL" id="VDO19904.1"/>
    </source>
</evidence>
<proteinExistence type="predicted"/>
<evidence type="ECO:0000313" key="4">
    <source>
        <dbReference type="Proteomes" id="UP000050761"/>
    </source>
</evidence>
<dbReference type="InterPro" id="IPR055471">
    <property type="entry name" value="DUF7043"/>
</dbReference>
<dbReference type="PANTHER" id="PTHR22255">
    <property type="entry name" value="LP06548P"/>
    <property type="match status" value="1"/>
</dbReference>
<evidence type="ECO:0000259" key="2">
    <source>
        <dbReference type="Pfam" id="PF23070"/>
    </source>
</evidence>
<dbReference type="OrthoDB" id="9979716at2759"/>
<dbReference type="Pfam" id="PF23070">
    <property type="entry name" value="DUF7043"/>
    <property type="match status" value="1"/>
</dbReference>
<dbReference type="EMBL" id="UZAH01001693">
    <property type="protein sequence ID" value="VDO19904.1"/>
    <property type="molecule type" value="Genomic_DNA"/>
</dbReference>
<dbReference type="AlphaFoldDB" id="A0A183F5T0"/>
<dbReference type="PANTHER" id="PTHR22255:SF9">
    <property type="entry name" value="LP06548P"/>
    <property type="match status" value="1"/>
</dbReference>
<feature type="domain" description="DUF7042" evidence="1">
    <location>
        <begin position="9"/>
        <end position="75"/>
    </location>
</feature>
<dbReference type="Pfam" id="PF23069">
    <property type="entry name" value="DUF7042"/>
    <property type="match status" value="1"/>
</dbReference>
<feature type="domain" description="DUF7043" evidence="2">
    <location>
        <begin position="81"/>
        <end position="163"/>
    </location>
</feature>
<accession>A0A183F5T0</accession>
<accession>A0A3P7U6H8</accession>
<dbReference type="Proteomes" id="UP000050761">
    <property type="component" value="Unassembled WGS sequence"/>
</dbReference>